<keyword evidence="4 10" id="KW-0547">Nucleotide-binding</keyword>
<dbReference type="Proteomes" id="UP000663658">
    <property type="component" value="Chromosome"/>
</dbReference>
<dbReference type="InterPro" id="IPR014721">
    <property type="entry name" value="Ribsml_uS5_D2-typ_fold_subgr"/>
</dbReference>
<accession>A0ABD7DS90</accession>
<evidence type="ECO:0000256" key="2">
    <source>
        <dbReference type="ARBA" id="ARBA00022490"/>
    </source>
</evidence>
<dbReference type="NCBIfam" id="TIGR00763">
    <property type="entry name" value="lon"/>
    <property type="match status" value="1"/>
</dbReference>
<evidence type="ECO:0000256" key="14">
    <source>
        <dbReference type="PROSITE-ProRule" id="PRU01122"/>
    </source>
</evidence>
<keyword evidence="8 10" id="KW-0346">Stress response</keyword>
<dbReference type="FunFam" id="1.20.58.1480:FF:000008">
    <property type="entry name" value="Lon protease"/>
    <property type="match status" value="1"/>
</dbReference>
<dbReference type="PANTHER" id="PTHR43718">
    <property type="entry name" value="LON PROTEASE"/>
    <property type="match status" value="1"/>
</dbReference>
<dbReference type="Gene3D" id="3.30.230.10">
    <property type="match status" value="1"/>
</dbReference>
<evidence type="ECO:0000256" key="1">
    <source>
        <dbReference type="ARBA" id="ARBA00004496"/>
    </source>
</evidence>
<evidence type="ECO:0000256" key="10">
    <source>
        <dbReference type="HAMAP-Rule" id="MF_01973"/>
    </source>
</evidence>
<dbReference type="FunFam" id="1.20.5.5270:FF:000002">
    <property type="entry name" value="Lon protease homolog"/>
    <property type="match status" value="1"/>
</dbReference>
<keyword evidence="5 10" id="KW-0378">Hydrolase</keyword>
<gene>
    <name evidence="10 18" type="primary">lon</name>
    <name evidence="18" type="ORF">JWV26_16655</name>
</gene>
<dbReference type="GO" id="GO:0016887">
    <property type="term" value="F:ATP hydrolysis activity"/>
    <property type="evidence" value="ECO:0007669"/>
    <property type="project" value="UniProtKB-UniRule"/>
</dbReference>
<dbReference type="PIRSF" id="PIRSF001174">
    <property type="entry name" value="Lon_proteas"/>
    <property type="match status" value="1"/>
</dbReference>
<dbReference type="GO" id="GO:0034605">
    <property type="term" value="P:cellular response to heat"/>
    <property type="evidence" value="ECO:0007669"/>
    <property type="project" value="UniProtKB-UniRule"/>
</dbReference>
<feature type="active site" evidence="10 12">
    <location>
        <position position="705"/>
    </location>
</feature>
<dbReference type="FunFam" id="3.30.230.10:FF:000015">
    <property type="entry name" value="Lon protease homolog, mitochondrial"/>
    <property type="match status" value="1"/>
</dbReference>
<evidence type="ECO:0000259" key="16">
    <source>
        <dbReference type="PROSITE" id="PS51786"/>
    </source>
</evidence>
<comment type="similarity">
    <text evidence="10 11 14 15">Belongs to the peptidase S16 family.</text>
</comment>
<dbReference type="InterPro" id="IPR004815">
    <property type="entry name" value="Lon_bac/euk-typ"/>
</dbReference>
<dbReference type="GO" id="GO:0006515">
    <property type="term" value="P:protein quality control for misfolded or incompletely synthesized proteins"/>
    <property type="evidence" value="ECO:0007669"/>
    <property type="project" value="UniProtKB-UniRule"/>
</dbReference>
<evidence type="ECO:0000256" key="6">
    <source>
        <dbReference type="ARBA" id="ARBA00022825"/>
    </source>
</evidence>
<dbReference type="PROSITE" id="PS01046">
    <property type="entry name" value="LON_SER"/>
    <property type="match status" value="1"/>
</dbReference>
<dbReference type="HAMAP" id="MF_01973">
    <property type="entry name" value="lon_bact"/>
    <property type="match status" value="1"/>
</dbReference>
<evidence type="ECO:0000256" key="9">
    <source>
        <dbReference type="ARBA" id="ARBA00050665"/>
    </source>
</evidence>
<dbReference type="PANTHER" id="PTHR43718:SF2">
    <property type="entry name" value="LON PROTEASE HOMOLOG, MITOCHONDRIAL"/>
    <property type="match status" value="1"/>
</dbReference>
<evidence type="ECO:0000259" key="17">
    <source>
        <dbReference type="PROSITE" id="PS51787"/>
    </source>
</evidence>
<dbReference type="CDD" id="cd19500">
    <property type="entry name" value="RecA-like_Lon"/>
    <property type="match status" value="1"/>
</dbReference>
<dbReference type="FunFam" id="3.40.50.300:FF:000021">
    <property type="entry name" value="Lon protease homolog"/>
    <property type="match status" value="1"/>
</dbReference>
<comment type="function">
    <text evidence="10">ATP-dependent serine protease that mediates the selective degradation of mutant and abnormal proteins as well as certain short-lived regulatory proteins. Required for cellular homeostasis and for survival from DNA damage and developmental changes induced by stress. Degrades polypeptides processively to yield small peptide fragments that are 5 to 10 amino acids long. Binds to DNA in a double-stranded, site-specific manner.</text>
</comment>
<keyword evidence="2 10" id="KW-0963">Cytoplasm</keyword>
<dbReference type="InterPro" id="IPR027417">
    <property type="entry name" value="P-loop_NTPase"/>
</dbReference>
<dbReference type="SUPFAM" id="SSF52540">
    <property type="entry name" value="P-loop containing nucleoside triphosphate hydrolases"/>
    <property type="match status" value="1"/>
</dbReference>
<dbReference type="PROSITE" id="PS51786">
    <property type="entry name" value="LON_PROTEOLYTIC"/>
    <property type="match status" value="1"/>
</dbReference>
<feature type="domain" description="Lon proteolytic" evidence="16">
    <location>
        <begin position="617"/>
        <end position="798"/>
    </location>
</feature>
<dbReference type="Pfam" id="PF02190">
    <property type="entry name" value="LON_substr_bdg"/>
    <property type="match status" value="1"/>
</dbReference>
<dbReference type="SMART" id="SM00382">
    <property type="entry name" value="AAA"/>
    <property type="match status" value="1"/>
</dbReference>
<dbReference type="InterPro" id="IPR003593">
    <property type="entry name" value="AAA+_ATPase"/>
</dbReference>
<dbReference type="InterPro" id="IPR054594">
    <property type="entry name" value="Lon_lid"/>
</dbReference>
<dbReference type="Pfam" id="PF22667">
    <property type="entry name" value="Lon_lid"/>
    <property type="match status" value="1"/>
</dbReference>
<dbReference type="InterPro" id="IPR008268">
    <property type="entry name" value="Peptidase_S16_AS"/>
</dbReference>
<reference evidence="18 19" key="1">
    <citation type="submission" date="2021-02" db="EMBL/GenBank/DDBJ databases">
        <title>Whole genome sequencing of Pseudomonas alcaliphila strain SM2.</title>
        <authorList>
            <person name="Alshamsi M.S."/>
            <person name="Sudalaimuthuasari N."/>
            <person name="Kundu B."/>
            <person name="AlMaskari R.S."/>
            <person name="Elmahi Y."/>
            <person name="Mundra S."/>
            <person name="Chandran S."/>
            <person name="Malik S."/>
            <person name="Hazzouri K.M."/>
            <person name="Amiri K.M.A."/>
        </authorList>
    </citation>
    <scope>NUCLEOTIDE SEQUENCE [LARGE SCALE GENOMIC DNA]</scope>
    <source>
        <strain evidence="18 19">SM2</strain>
    </source>
</reference>
<dbReference type="PRINTS" id="PR00830">
    <property type="entry name" value="ENDOLAPTASE"/>
</dbReference>
<evidence type="ECO:0000256" key="5">
    <source>
        <dbReference type="ARBA" id="ARBA00022801"/>
    </source>
</evidence>
<dbReference type="InterPro" id="IPR027065">
    <property type="entry name" value="Lon_Prtase"/>
</dbReference>
<evidence type="ECO:0000256" key="12">
    <source>
        <dbReference type="PIRSR" id="PIRSR001174-1"/>
    </source>
</evidence>
<name>A0ABD7DS90_9GAMM</name>
<keyword evidence="6 10" id="KW-0720">Serine protease</keyword>
<sequence length="798" mass="88485">MNDQDNTPEAVEVHVKADSTGLVLPAQQLPDKLYIIPIHNRPFFPAQVLPVMVNQQPWGRTLTRVGNTEHKCLAVFFVDTQPDEHGEFDLDTLPEHGTLVRVHHVSEEGGKLQFVAQGLTRVRIRGWLSRRGPYLAEVEYPQAPNDPRDEVKAYGMALINAIKELLPLNPLYSEELKNYLNRFSPNDPSPLTDFAAALTTASGHELQEVLDTVPMLKRMEKVLPLLRKEVEVGRLQKELSAEVNKQIGERQREFFLKEQLKLIQQELGISKDDKSADREEFLARLEGKTLPAPAQKRIDEELNKLSILETGSPEYAVTRNYLDWATALPWGVHGEDKLDLGRARKVLDKHHAGMDDIKQRITEFLAVGAFKGEIAGSIVLLVGPPGVGKTSIGKSIAESLGRPFYRFSVGGMRDEAEIKGHRRTYIGAMPGKLVQALKEAEVMNPVIMLDEIDKMGTSYQGDPASALLETLDPEQNVEFLDHYLDLRLDLSKVLFVCTANTLDSIPGPLLDRMEVIRLSGYITEEKLAIAKRHLWPKQLEKAGVPKTRLSISDAALRAVIEGYAREAGVRQLEKQLGKLVRKSVVKLLEDPEAKIRIGAKDLEEALGMPVFRNERVLAGTGVITGLAWTSMGGATLPIEATRIHTLNRGFKLTGQLGEVMKESAEIAYSYVSSHLKQFGGDPTFFDQAFVHLHVPEGATPKDGPSAGITMASALLSLARNQAPKKGVAMTGELTLTGQVLPIGGVREKVIAARRQKIFELILPEANRGSYEELPDYLKEGLTVHFAKRYGDVAKVLFD</sequence>
<dbReference type="Gene3D" id="1.20.58.1480">
    <property type="match status" value="1"/>
</dbReference>
<dbReference type="GO" id="GO:0043565">
    <property type="term" value="F:sequence-specific DNA binding"/>
    <property type="evidence" value="ECO:0007669"/>
    <property type="project" value="UniProtKB-UniRule"/>
</dbReference>
<comment type="induction">
    <text evidence="10">By heat shock.</text>
</comment>
<proteinExistence type="evidence at transcript level"/>
<evidence type="ECO:0000313" key="18">
    <source>
        <dbReference type="EMBL" id="QSL91389.1"/>
    </source>
</evidence>
<dbReference type="InterPro" id="IPR003111">
    <property type="entry name" value="Lon_prtase_N"/>
</dbReference>
<keyword evidence="3 10" id="KW-0645">Protease</keyword>
<evidence type="ECO:0000256" key="15">
    <source>
        <dbReference type="RuleBase" id="RU000591"/>
    </source>
</evidence>
<feature type="domain" description="Lon N-terminal" evidence="17">
    <location>
        <begin position="33"/>
        <end position="230"/>
    </location>
</feature>
<dbReference type="EMBL" id="CP070505">
    <property type="protein sequence ID" value="QSL91389.1"/>
    <property type="molecule type" value="Genomic_DNA"/>
</dbReference>
<feature type="binding site" evidence="10 13">
    <location>
        <begin position="383"/>
        <end position="390"/>
    </location>
    <ligand>
        <name>ATP</name>
        <dbReference type="ChEBI" id="CHEBI:30616"/>
    </ligand>
</feature>
<dbReference type="Gene3D" id="1.10.8.60">
    <property type="match status" value="1"/>
</dbReference>
<dbReference type="KEGG" id="pty:JWV26_16655"/>
<evidence type="ECO:0000256" key="13">
    <source>
        <dbReference type="PIRSR" id="PIRSR001174-2"/>
    </source>
</evidence>
<keyword evidence="7 10" id="KW-0067">ATP-binding</keyword>
<dbReference type="Gene3D" id="3.40.50.300">
    <property type="entry name" value="P-loop containing nucleotide triphosphate hydrolases"/>
    <property type="match status" value="1"/>
</dbReference>
<dbReference type="GO" id="GO:0005524">
    <property type="term" value="F:ATP binding"/>
    <property type="evidence" value="ECO:0007669"/>
    <property type="project" value="UniProtKB-UniRule"/>
</dbReference>
<dbReference type="SUPFAM" id="SSF54211">
    <property type="entry name" value="Ribosomal protein S5 domain 2-like"/>
    <property type="match status" value="1"/>
</dbReference>
<dbReference type="AlphaFoldDB" id="A0ABD7DS90"/>
<evidence type="ECO:0000256" key="8">
    <source>
        <dbReference type="ARBA" id="ARBA00023016"/>
    </source>
</evidence>
<dbReference type="EC" id="3.4.21.53" evidence="10 11"/>
<dbReference type="Gene3D" id="1.20.5.5270">
    <property type="match status" value="1"/>
</dbReference>
<comment type="subunit">
    <text evidence="10 11">Homohexamer. Organized in a ring with a central cavity.</text>
</comment>
<dbReference type="InterPro" id="IPR008269">
    <property type="entry name" value="Lon_proteolytic"/>
</dbReference>
<dbReference type="Pfam" id="PF00004">
    <property type="entry name" value="AAA"/>
    <property type="match status" value="1"/>
</dbReference>
<protein>
    <recommendedName>
        <fullName evidence="10 11">Lon protease</fullName>
        <ecNumber evidence="10 11">3.4.21.53</ecNumber>
    </recommendedName>
    <alternativeName>
        <fullName evidence="10">ATP-dependent protease La</fullName>
    </alternativeName>
</protein>
<dbReference type="InterPro" id="IPR003959">
    <property type="entry name" value="ATPase_AAA_core"/>
</dbReference>
<dbReference type="SMART" id="SM00464">
    <property type="entry name" value="LON"/>
    <property type="match status" value="1"/>
</dbReference>
<dbReference type="Gene3D" id="2.30.130.40">
    <property type="entry name" value="LON domain-like"/>
    <property type="match status" value="1"/>
</dbReference>
<feature type="active site" evidence="10 12">
    <location>
        <position position="748"/>
    </location>
</feature>
<dbReference type="InterPro" id="IPR027543">
    <property type="entry name" value="Lon_bac"/>
</dbReference>
<comment type="subcellular location">
    <subcellularLocation>
        <location evidence="1 10 11">Cytoplasm</location>
    </subcellularLocation>
</comment>
<dbReference type="PROSITE" id="PS51787">
    <property type="entry name" value="LON_N"/>
    <property type="match status" value="1"/>
</dbReference>
<organism evidence="18 19">
    <name type="scientific">Ectopseudomonas toyotomiensis</name>
    <dbReference type="NCBI Taxonomy" id="554344"/>
    <lineage>
        <taxon>Bacteria</taxon>
        <taxon>Pseudomonadati</taxon>
        <taxon>Pseudomonadota</taxon>
        <taxon>Gammaproteobacteria</taxon>
        <taxon>Pseudomonadales</taxon>
        <taxon>Pseudomonadaceae</taxon>
        <taxon>Ectopseudomonas</taxon>
    </lineage>
</organism>
<dbReference type="InterPro" id="IPR015947">
    <property type="entry name" value="PUA-like_sf"/>
</dbReference>
<evidence type="ECO:0000313" key="19">
    <source>
        <dbReference type="Proteomes" id="UP000663658"/>
    </source>
</evidence>
<dbReference type="SUPFAM" id="SSF88697">
    <property type="entry name" value="PUA domain-like"/>
    <property type="match status" value="1"/>
</dbReference>
<dbReference type="GO" id="GO:0004176">
    <property type="term" value="F:ATP-dependent peptidase activity"/>
    <property type="evidence" value="ECO:0007669"/>
    <property type="project" value="UniProtKB-UniRule"/>
</dbReference>
<dbReference type="InterPro" id="IPR020568">
    <property type="entry name" value="Ribosomal_Su5_D2-typ_SF"/>
</dbReference>
<dbReference type="GO" id="GO:0005737">
    <property type="term" value="C:cytoplasm"/>
    <property type="evidence" value="ECO:0007669"/>
    <property type="project" value="UniProtKB-SubCell"/>
</dbReference>
<dbReference type="InterPro" id="IPR046336">
    <property type="entry name" value="Lon_prtase_N_sf"/>
</dbReference>
<comment type="catalytic activity">
    <reaction evidence="9 10 11 14">
        <text>Hydrolysis of proteins in presence of ATP.</text>
        <dbReference type="EC" id="3.4.21.53"/>
    </reaction>
</comment>
<dbReference type="RefSeq" id="WP_206417367.1">
    <property type="nucleotide sequence ID" value="NZ_CP070505.1"/>
</dbReference>
<evidence type="ECO:0000256" key="3">
    <source>
        <dbReference type="ARBA" id="ARBA00022670"/>
    </source>
</evidence>
<evidence type="ECO:0000256" key="4">
    <source>
        <dbReference type="ARBA" id="ARBA00022741"/>
    </source>
</evidence>
<evidence type="ECO:0000256" key="7">
    <source>
        <dbReference type="ARBA" id="ARBA00022840"/>
    </source>
</evidence>
<dbReference type="GO" id="GO:0004252">
    <property type="term" value="F:serine-type endopeptidase activity"/>
    <property type="evidence" value="ECO:0007669"/>
    <property type="project" value="UniProtKB-UniRule"/>
</dbReference>
<evidence type="ECO:0000256" key="11">
    <source>
        <dbReference type="PIRNR" id="PIRNR001174"/>
    </source>
</evidence>
<dbReference type="Pfam" id="PF05362">
    <property type="entry name" value="Lon_C"/>
    <property type="match status" value="1"/>
</dbReference>